<name>A0A1E5UQ45_9POAL</name>
<evidence type="ECO:0000313" key="5">
    <source>
        <dbReference type="EMBL" id="OEL15019.1"/>
    </source>
</evidence>
<organism evidence="5 6">
    <name type="scientific">Dichanthelium oligosanthes</name>
    <dbReference type="NCBI Taxonomy" id="888268"/>
    <lineage>
        <taxon>Eukaryota</taxon>
        <taxon>Viridiplantae</taxon>
        <taxon>Streptophyta</taxon>
        <taxon>Embryophyta</taxon>
        <taxon>Tracheophyta</taxon>
        <taxon>Spermatophyta</taxon>
        <taxon>Magnoliopsida</taxon>
        <taxon>Liliopsida</taxon>
        <taxon>Poales</taxon>
        <taxon>Poaceae</taxon>
        <taxon>PACMAD clade</taxon>
        <taxon>Panicoideae</taxon>
        <taxon>Panicodae</taxon>
        <taxon>Paniceae</taxon>
        <taxon>Dichantheliinae</taxon>
        <taxon>Dichanthelium</taxon>
    </lineage>
</organism>
<keyword evidence="6" id="KW-1185">Reference proteome</keyword>
<evidence type="ECO:0000256" key="2">
    <source>
        <dbReference type="SAM" id="Coils"/>
    </source>
</evidence>
<keyword evidence="1" id="KW-0677">Repeat</keyword>
<feature type="region of interest" description="Disordered" evidence="3">
    <location>
        <begin position="218"/>
        <end position="281"/>
    </location>
</feature>
<proteinExistence type="predicted"/>
<keyword evidence="2" id="KW-0175">Coiled coil</keyword>
<dbReference type="EMBL" id="LWDX02068306">
    <property type="protein sequence ID" value="OEL15019.1"/>
    <property type="molecule type" value="Genomic_DNA"/>
</dbReference>
<comment type="caution">
    <text evidence="5">The sequence shown here is derived from an EMBL/GenBank/DDBJ whole genome shotgun (WGS) entry which is preliminary data.</text>
</comment>
<accession>A0A1E5UQ45</accession>
<gene>
    <name evidence="5" type="ORF">BAE44_0023962</name>
</gene>
<feature type="domain" description="Disease resistance R13L4/SHOC-2-like LRR" evidence="4">
    <location>
        <begin position="2"/>
        <end position="139"/>
    </location>
</feature>
<evidence type="ECO:0000313" key="6">
    <source>
        <dbReference type="Proteomes" id="UP000095767"/>
    </source>
</evidence>
<evidence type="ECO:0000256" key="3">
    <source>
        <dbReference type="SAM" id="MobiDB-lite"/>
    </source>
</evidence>
<reference evidence="5 6" key="1">
    <citation type="submission" date="2016-09" db="EMBL/GenBank/DDBJ databases">
        <title>The draft genome of Dichanthelium oligosanthes: A C3 panicoid grass species.</title>
        <authorList>
            <person name="Studer A.J."/>
            <person name="Schnable J.C."/>
            <person name="Brutnell T.P."/>
        </authorList>
    </citation>
    <scope>NUCLEOTIDE SEQUENCE [LARGE SCALE GENOMIC DNA]</scope>
    <source>
        <strain evidence="6">cv. Kellogg 1175</strain>
        <tissue evidence="5">Leaf</tissue>
    </source>
</reference>
<feature type="compositionally biased region" description="Polar residues" evidence="3">
    <location>
        <begin position="223"/>
        <end position="241"/>
    </location>
</feature>
<evidence type="ECO:0000259" key="4">
    <source>
        <dbReference type="Pfam" id="PF23598"/>
    </source>
</evidence>
<dbReference type="Pfam" id="PF23598">
    <property type="entry name" value="LRR_14"/>
    <property type="match status" value="1"/>
</dbReference>
<evidence type="ECO:0000256" key="1">
    <source>
        <dbReference type="ARBA" id="ARBA00022737"/>
    </source>
</evidence>
<dbReference type="AlphaFoldDB" id="A0A1E5UQ45"/>
<feature type="coiled-coil region" evidence="2">
    <location>
        <begin position="336"/>
        <end position="391"/>
    </location>
</feature>
<feature type="compositionally biased region" description="Basic and acidic residues" evidence="3">
    <location>
        <begin position="259"/>
        <end position="268"/>
    </location>
</feature>
<dbReference type="OrthoDB" id="670184at2759"/>
<protein>
    <recommendedName>
        <fullName evidence="4">Disease resistance R13L4/SHOC-2-like LRR domain-containing protein</fullName>
    </recommendedName>
</protein>
<sequence length="397" mass="44672">MVITLSILRQEGIQNLGGLPCLHFLCLTVLTTDSAEERIIVGIDQARFQSLSDFSFCNYKMGLTFAQGAMRKLEKLEVTFRVRGRKDGYGDFDLGLENLSSVNQVFAKISCTGSTLCDVEDADSAMRKATDMNMNHPKLEVMNYYEDEMTEVKVCCSVKKLDEERDEVSAGKVDYFAKLVFSKLAHIAINTGKAPVPAGELQSKEETMEQLIHHPRQRPVKTLGQSGSGTKRPVQETTTPLNRKKKRTIVRPAKQGRAGARDNPKEAGMEDTMDFPTTEKNPTPQLVAQIKELEADLEQEYEHRTRTKADHQDTLRGVHNQLEALGEEWNSLFEQNKKLAANLKETKQIAKNAEGRATGYHNSFNQVQAKLEKVHKEKEELEASLQLEQTMHRDGDA</sequence>
<dbReference type="InterPro" id="IPR055414">
    <property type="entry name" value="LRR_R13L4/SHOC2-like"/>
</dbReference>
<dbReference type="Proteomes" id="UP000095767">
    <property type="component" value="Unassembled WGS sequence"/>
</dbReference>